<protein>
    <submittedName>
        <fullName evidence="2">Uncharacterized protein</fullName>
    </submittedName>
</protein>
<proteinExistence type="predicted"/>
<dbReference type="InterPro" id="IPR015943">
    <property type="entry name" value="WD40/YVTN_repeat-like_dom_sf"/>
</dbReference>
<gene>
    <name evidence="2" type="ORF">R28058_09211</name>
</gene>
<keyword evidence="1" id="KW-0472">Membrane</keyword>
<dbReference type="OrthoDB" id="1886400at2"/>
<name>A0A0C7I139_PARSO</name>
<reference evidence="2 3" key="1">
    <citation type="submission" date="2015-01" db="EMBL/GenBank/DDBJ databases">
        <authorList>
            <person name="Aslett A.Martin."/>
            <person name="De Silva Nishadi"/>
        </authorList>
    </citation>
    <scope>NUCLEOTIDE SEQUENCE [LARGE SCALE GENOMIC DNA]</scope>
    <source>
        <strain evidence="2 3">R28058</strain>
    </source>
</reference>
<keyword evidence="1" id="KW-0812">Transmembrane</keyword>
<evidence type="ECO:0000313" key="2">
    <source>
        <dbReference type="EMBL" id="CEQ03188.1"/>
    </source>
</evidence>
<sequence>MLKNIKQDIKNIILLLFIVGILSLIVYVTVYSHKEYTKNVNLNIETYNYKNSESKVKDETIKLESMISVKDYILDMKFNGDKLMAISDHISNNKSEINIYDIDIENKKIKNVETIKSENDIMYKMGSISPSRDIIVYDTISENKSDQFNNVKSIVYNMADESKVTLDFYFNILGWIPDSSGFYGYKKGELFEYSIDDNQINNKYKYNLKSYGYIDKIAFSQDGTKLYSLNISKNEISIYDLKNDTIKKINSVKNIYDFEVLNDNNILIKASNSKQNYICVYNIQNHKKKVIKGIHLDDMYISKDKTKLVTVYYTGNSESNIDVYNISGYDSEFDFYKLGSIPMIKGIPYIDISDNNKLAYFVDGASYTESNIYIYDITNKK</sequence>
<dbReference type="Gene3D" id="2.130.10.10">
    <property type="entry name" value="YVTN repeat-like/Quinoprotein amine dehydrogenase"/>
    <property type="match status" value="1"/>
</dbReference>
<evidence type="ECO:0000256" key="1">
    <source>
        <dbReference type="SAM" id="Phobius"/>
    </source>
</evidence>
<dbReference type="Proteomes" id="UP000049127">
    <property type="component" value="Unassembled WGS sequence"/>
</dbReference>
<organism evidence="2 3">
    <name type="scientific">Paraclostridium sordellii</name>
    <name type="common">Clostridium sordellii</name>
    <dbReference type="NCBI Taxonomy" id="1505"/>
    <lineage>
        <taxon>Bacteria</taxon>
        <taxon>Bacillati</taxon>
        <taxon>Bacillota</taxon>
        <taxon>Clostridia</taxon>
        <taxon>Peptostreptococcales</taxon>
        <taxon>Peptostreptococcaceae</taxon>
        <taxon>Paraclostridium</taxon>
    </lineage>
</organism>
<dbReference type="SUPFAM" id="SSF82171">
    <property type="entry name" value="DPP6 N-terminal domain-like"/>
    <property type="match status" value="1"/>
</dbReference>
<dbReference type="RefSeq" id="WP_055333886.1">
    <property type="nucleotide sequence ID" value="NZ_CDNF01000003.1"/>
</dbReference>
<accession>A0A0C7I139</accession>
<dbReference type="AlphaFoldDB" id="A0A0C7I139"/>
<evidence type="ECO:0000313" key="3">
    <source>
        <dbReference type="Proteomes" id="UP000049127"/>
    </source>
</evidence>
<feature type="transmembrane region" description="Helical" evidence="1">
    <location>
        <begin position="12"/>
        <end position="31"/>
    </location>
</feature>
<keyword evidence="1" id="KW-1133">Transmembrane helix</keyword>
<dbReference type="EMBL" id="CEKZ01000003">
    <property type="protein sequence ID" value="CEQ03188.1"/>
    <property type="molecule type" value="Genomic_DNA"/>
</dbReference>